<organism evidence="1 2">
    <name type="scientific">Choiromyces venosus 120613-1</name>
    <dbReference type="NCBI Taxonomy" id="1336337"/>
    <lineage>
        <taxon>Eukaryota</taxon>
        <taxon>Fungi</taxon>
        <taxon>Dikarya</taxon>
        <taxon>Ascomycota</taxon>
        <taxon>Pezizomycotina</taxon>
        <taxon>Pezizomycetes</taxon>
        <taxon>Pezizales</taxon>
        <taxon>Tuberaceae</taxon>
        <taxon>Choiromyces</taxon>
    </lineage>
</organism>
<gene>
    <name evidence="1" type="ORF">L873DRAFT_1721991</name>
</gene>
<dbReference type="AlphaFoldDB" id="A0A3N4IT90"/>
<dbReference type="OrthoDB" id="7554073at2759"/>
<evidence type="ECO:0000313" key="2">
    <source>
        <dbReference type="Proteomes" id="UP000276215"/>
    </source>
</evidence>
<dbReference type="Proteomes" id="UP000276215">
    <property type="component" value="Unassembled WGS sequence"/>
</dbReference>
<dbReference type="EMBL" id="ML120583">
    <property type="protein sequence ID" value="RPA89393.1"/>
    <property type="molecule type" value="Genomic_DNA"/>
</dbReference>
<protein>
    <submittedName>
        <fullName evidence="1">Uncharacterized protein</fullName>
    </submittedName>
</protein>
<sequence length="178" mass="19711">DKIWHKVILHVIPTTSSFTTVQTEIEEFNPGIHLPCLPRWLTTKAQCQNKAASAMVLTIAGKDSTDKTLSKGLSLFSRKFKVQGYLTFGPDTQCNKCLAFGYHTAQCTGQTHCAICSQEHPTYLHTCGRSDCPTKGKPCLHTTIQCINCKDSHQVTSQECLTCIAAHQVATERRNRAT</sequence>
<name>A0A3N4IT90_9PEZI</name>
<proteinExistence type="predicted"/>
<evidence type="ECO:0000313" key="1">
    <source>
        <dbReference type="EMBL" id="RPA89393.1"/>
    </source>
</evidence>
<keyword evidence="2" id="KW-1185">Reference proteome</keyword>
<accession>A0A3N4IT90</accession>
<feature type="non-terminal residue" evidence="1">
    <location>
        <position position="1"/>
    </location>
</feature>
<reference evidence="1 2" key="1">
    <citation type="journal article" date="2018" name="Nat. Ecol. Evol.">
        <title>Pezizomycetes genomes reveal the molecular basis of ectomycorrhizal truffle lifestyle.</title>
        <authorList>
            <person name="Murat C."/>
            <person name="Payen T."/>
            <person name="Noel B."/>
            <person name="Kuo A."/>
            <person name="Morin E."/>
            <person name="Chen J."/>
            <person name="Kohler A."/>
            <person name="Krizsan K."/>
            <person name="Balestrini R."/>
            <person name="Da Silva C."/>
            <person name="Montanini B."/>
            <person name="Hainaut M."/>
            <person name="Levati E."/>
            <person name="Barry K.W."/>
            <person name="Belfiori B."/>
            <person name="Cichocki N."/>
            <person name="Clum A."/>
            <person name="Dockter R.B."/>
            <person name="Fauchery L."/>
            <person name="Guy J."/>
            <person name="Iotti M."/>
            <person name="Le Tacon F."/>
            <person name="Lindquist E.A."/>
            <person name="Lipzen A."/>
            <person name="Malagnac F."/>
            <person name="Mello A."/>
            <person name="Molinier V."/>
            <person name="Miyauchi S."/>
            <person name="Poulain J."/>
            <person name="Riccioni C."/>
            <person name="Rubini A."/>
            <person name="Sitrit Y."/>
            <person name="Splivallo R."/>
            <person name="Traeger S."/>
            <person name="Wang M."/>
            <person name="Zifcakova L."/>
            <person name="Wipf D."/>
            <person name="Zambonelli A."/>
            <person name="Paolocci F."/>
            <person name="Nowrousian M."/>
            <person name="Ottonello S."/>
            <person name="Baldrian P."/>
            <person name="Spatafora J.W."/>
            <person name="Henrissat B."/>
            <person name="Nagy L.G."/>
            <person name="Aury J.M."/>
            <person name="Wincker P."/>
            <person name="Grigoriev I.V."/>
            <person name="Bonfante P."/>
            <person name="Martin F.M."/>
        </authorList>
    </citation>
    <scope>NUCLEOTIDE SEQUENCE [LARGE SCALE GENOMIC DNA]</scope>
    <source>
        <strain evidence="1 2">120613-1</strain>
    </source>
</reference>